<feature type="transmembrane region" description="Helical" evidence="14">
    <location>
        <begin position="1561"/>
        <end position="1580"/>
    </location>
</feature>
<evidence type="ECO:0000256" key="14">
    <source>
        <dbReference type="SAM" id="Phobius"/>
    </source>
</evidence>
<keyword evidence="8" id="KW-0863">Zinc-finger</keyword>
<dbReference type="InParanoid" id="A0A409XUA8"/>
<evidence type="ECO:0000256" key="10">
    <source>
        <dbReference type="ARBA" id="ARBA00022833"/>
    </source>
</evidence>
<dbReference type="SUPFAM" id="SSF57850">
    <property type="entry name" value="RING/U-box"/>
    <property type="match status" value="1"/>
</dbReference>
<evidence type="ECO:0000256" key="1">
    <source>
        <dbReference type="ARBA" id="ARBA00000900"/>
    </source>
</evidence>
<feature type="compositionally biased region" description="Basic and acidic residues" evidence="13">
    <location>
        <begin position="308"/>
        <end position="324"/>
    </location>
</feature>
<feature type="compositionally biased region" description="Basic and acidic residues" evidence="13">
    <location>
        <begin position="734"/>
        <end position="743"/>
    </location>
</feature>
<dbReference type="OrthoDB" id="264354at2759"/>
<keyword evidence="12 14" id="KW-0472">Membrane</keyword>
<dbReference type="InterPro" id="IPR013083">
    <property type="entry name" value="Znf_RING/FYVE/PHD"/>
</dbReference>
<feature type="region of interest" description="Disordered" evidence="13">
    <location>
        <begin position="296"/>
        <end position="327"/>
    </location>
</feature>
<evidence type="ECO:0000256" key="4">
    <source>
        <dbReference type="ARBA" id="ARBA00012483"/>
    </source>
</evidence>
<protein>
    <recommendedName>
        <fullName evidence="4">RING-type E3 ubiquitin transferase</fullName>
        <ecNumber evidence="4">2.3.2.27</ecNumber>
    </recommendedName>
</protein>
<keyword evidence="7" id="KW-0479">Metal-binding</keyword>
<feature type="compositionally biased region" description="Basic and acidic residues" evidence="13">
    <location>
        <begin position="1683"/>
        <end position="1697"/>
    </location>
</feature>
<gene>
    <name evidence="16" type="ORF">CVT25_002513</name>
</gene>
<feature type="transmembrane region" description="Helical" evidence="14">
    <location>
        <begin position="913"/>
        <end position="933"/>
    </location>
</feature>
<dbReference type="PANTHER" id="PTHR13145:SF0">
    <property type="entry name" value="E3 UBIQUITIN-PROTEIN LIGASE MARCHF6"/>
    <property type="match status" value="1"/>
</dbReference>
<feature type="compositionally biased region" description="Acidic residues" evidence="13">
    <location>
        <begin position="557"/>
        <end position="576"/>
    </location>
</feature>
<dbReference type="Pfam" id="PF23113">
    <property type="entry name" value="MARCHF6_C"/>
    <property type="match status" value="1"/>
</dbReference>
<feature type="region of interest" description="Disordered" evidence="13">
    <location>
        <begin position="375"/>
        <end position="780"/>
    </location>
</feature>
<dbReference type="CDD" id="cd16702">
    <property type="entry name" value="RING_CH-C4HC3_MARCH6"/>
    <property type="match status" value="1"/>
</dbReference>
<dbReference type="FunCoup" id="A0A409XUA8">
    <property type="interactions" value="526"/>
</dbReference>
<evidence type="ECO:0000313" key="16">
    <source>
        <dbReference type="EMBL" id="PPQ94422.1"/>
    </source>
</evidence>
<evidence type="ECO:0000256" key="5">
    <source>
        <dbReference type="ARBA" id="ARBA00022679"/>
    </source>
</evidence>
<keyword evidence="5" id="KW-0808">Transferase</keyword>
<dbReference type="Gene3D" id="3.30.40.10">
    <property type="entry name" value="Zinc/RING finger domain, C3HC4 (zinc finger)"/>
    <property type="match status" value="1"/>
</dbReference>
<feature type="compositionally biased region" description="Basic residues" evidence="13">
    <location>
        <begin position="709"/>
        <end position="718"/>
    </location>
</feature>
<proteinExistence type="predicted"/>
<dbReference type="PROSITE" id="PS51292">
    <property type="entry name" value="ZF_RING_CH"/>
    <property type="match status" value="1"/>
</dbReference>
<evidence type="ECO:0000256" key="2">
    <source>
        <dbReference type="ARBA" id="ARBA00004141"/>
    </source>
</evidence>
<dbReference type="GO" id="GO:0061630">
    <property type="term" value="F:ubiquitin protein ligase activity"/>
    <property type="evidence" value="ECO:0007669"/>
    <property type="project" value="UniProtKB-EC"/>
</dbReference>
<dbReference type="GO" id="GO:0036503">
    <property type="term" value="P:ERAD pathway"/>
    <property type="evidence" value="ECO:0007669"/>
    <property type="project" value="TreeGrafter"/>
</dbReference>
<evidence type="ECO:0000256" key="6">
    <source>
        <dbReference type="ARBA" id="ARBA00022692"/>
    </source>
</evidence>
<feature type="compositionally biased region" description="Polar residues" evidence="13">
    <location>
        <begin position="512"/>
        <end position="523"/>
    </location>
</feature>
<keyword evidence="6 14" id="KW-0812">Transmembrane</keyword>
<keyword evidence="9" id="KW-0833">Ubl conjugation pathway</keyword>
<dbReference type="PANTHER" id="PTHR13145">
    <property type="entry name" value="SSM4 PROTEIN"/>
    <property type="match status" value="1"/>
</dbReference>
<feature type="compositionally biased region" description="Low complexity" evidence="13">
    <location>
        <begin position="768"/>
        <end position="780"/>
    </location>
</feature>
<feature type="transmembrane region" description="Helical" evidence="14">
    <location>
        <begin position="86"/>
        <end position="110"/>
    </location>
</feature>
<keyword evidence="17" id="KW-1185">Reference proteome</keyword>
<keyword evidence="10" id="KW-0862">Zinc</keyword>
<feature type="compositionally biased region" description="Acidic residues" evidence="13">
    <location>
        <begin position="723"/>
        <end position="733"/>
    </location>
</feature>
<comment type="catalytic activity">
    <reaction evidence="1">
        <text>S-ubiquitinyl-[E2 ubiquitin-conjugating enzyme]-L-cysteine + [acceptor protein]-L-lysine = [E2 ubiquitin-conjugating enzyme]-L-cysteine + N(6)-ubiquitinyl-[acceptor protein]-L-lysine.</text>
        <dbReference type="EC" id="2.3.2.27"/>
    </reaction>
</comment>
<feature type="transmembrane region" description="Helical" evidence="14">
    <location>
        <begin position="1417"/>
        <end position="1437"/>
    </location>
</feature>
<feature type="compositionally biased region" description="Low complexity" evidence="13">
    <location>
        <begin position="387"/>
        <end position="396"/>
    </location>
</feature>
<feature type="transmembrane region" description="Helical" evidence="14">
    <location>
        <begin position="841"/>
        <end position="862"/>
    </location>
</feature>
<evidence type="ECO:0000259" key="15">
    <source>
        <dbReference type="PROSITE" id="PS51292"/>
    </source>
</evidence>
<feature type="transmembrane region" description="Helical" evidence="14">
    <location>
        <begin position="1125"/>
        <end position="1146"/>
    </location>
</feature>
<feature type="domain" description="RING-CH-type" evidence="15">
    <location>
        <begin position="1"/>
        <end position="62"/>
    </location>
</feature>
<keyword evidence="11 14" id="KW-1133">Transmembrane helix</keyword>
<evidence type="ECO:0000256" key="7">
    <source>
        <dbReference type="ARBA" id="ARBA00022723"/>
    </source>
</evidence>
<feature type="transmembrane region" description="Helical" evidence="14">
    <location>
        <begin position="1600"/>
        <end position="1620"/>
    </location>
</feature>
<feature type="transmembrane region" description="Helical" evidence="14">
    <location>
        <begin position="1376"/>
        <end position="1397"/>
    </location>
</feature>
<dbReference type="Pfam" id="PF12906">
    <property type="entry name" value="RINGv"/>
    <property type="match status" value="1"/>
</dbReference>
<accession>A0A409XUA8</accession>
<feature type="compositionally biased region" description="Low complexity" evidence="13">
    <location>
        <begin position="478"/>
        <end position="490"/>
    </location>
</feature>
<name>A0A409XUA8_PSICY</name>
<dbReference type="GO" id="GO:0008270">
    <property type="term" value="F:zinc ion binding"/>
    <property type="evidence" value="ECO:0007669"/>
    <property type="project" value="UniProtKB-KW"/>
</dbReference>
<dbReference type="STRING" id="93625.A0A409XUA8"/>
<feature type="compositionally biased region" description="Acidic residues" evidence="13">
    <location>
        <begin position="1662"/>
        <end position="1682"/>
    </location>
</feature>
<reference evidence="16 17" key="1">
    <citation type="journal article" date="2018" name="Evol. Lett.">
        <title>Horizontal gene cluster transfer increased hallucinogenic mushroom diversity.</title>
        <authorList>
            <person name="Reynolds H.T."/>
            <person name="Vijayakumar V."/>
            <person name="Gluck-Thaler E."/>
            <person name="Korotkin H.B."/>
            <person name="Matheny P.B."/>
            <person name="Slot J.C."/>
        </authorList>
    </citation>
    <scope>NUCLEOTIDE SEQUENCE [LARGE SCALE GENOMIC DNA]</scope>
    <source>
        <strain evidence="16 17">2631</strain>
    </source>
</reference>
<evidence type="ECO:0000256" key="12">
    <source>
        <dbReference type="ARBA" id="ARBA00023136"/>
    </source>
</evidence>
<comment type="caution">
    <text evidence="16">The sequence shown here is derived from an EMBL/GenBank/DDBJ whole genome shotgun (WGS) entry which is preliminary data.</text>
</comment>
<dbReference type="SMART" id="SM00744">
    <property type="entry name" value="RINGv"/>
    <property type="match status" value="1"/>
</dbReference>
<evidence type="ECO:0000313" key="17">
    <source>
        <dbReference type="Proteomes" id="UP000283269"/>
    </source>
</evidence>
<feature type="compositionally biased region" description="Low complexity" evidence="13">
    <location>
        <begin position="403"/>
        <end position="433"/>
    </location>
</feature>
<sequence length="1714" mass="192274">IPYLPIDTCRICSAPAEPDQPLFHPCKCSGTIRYIHQDCLTTWLAHSKKKTCDVCKHPYSFTKVYASDMPSSLPPLLLIRRLLQQVFFALLFVLRGIAVAAIWLGVLPWVTVWTWRMYFSMGESAAWWISDRPKPPSTESTLFFNKIRYEAPAPPSKNVFSKISSHPAWLALSADIFTGQIIASLIVLTFVAVFLLREWISQNARPGVFEEEELPEEPAAAQQQQQPGLVRRLVPLNDVANANRERDRERAALNERQIEAMRALNAMRHNLDPEIAMDPDRWHTDAQIADAANRRLRKKKKNKARNSLGDETHNLRNAAGREEDGGPQFEIEALKRKTFHRHVARAQAARRKYPRPPTPELEVAELHNTFDFVIPLDPPATHNTDDASAPSVSTSSAPPPSFFGPSTSSSSSSSSSSLPPLPTATRTGAAAAAVGDEPYSPFPSVTLQPPSGDIPFSLRRWEETNTTPPYPAQPHPQPQASASTSTSLARPPLPMAPLPQAGHNSPFLFSPGKTSLDSPSMSTYRAPEELQSEVQGQAWAGPSTAPGYFPLNAKGDTDEDEEEDGEEDEEEDDDEGSPFASTSTPPKRRRYAGEYSGSEEERYGGAQRRFKRRGDQHHDEEELDEEERERGPGKQPMPVSDADMDASSESNSDVDMEAERNRYFQAAMEAEHEMPPGLLNLSESDDTEEEGEEDDRDDEQELELEERRRNRRPHPLRRRGVEAELEEEEEERGDEMFHDGHDDDVGEGLFDDDDDDDEAEWDDDEQRQQPQQAVAAPAAPPGVQVIQWGEPGVPGDVAVNADPNGAGLLEEDAEGNAEDDLEGVMEAIGMRGPIYGVFQNAALMIFVLDTAIGIGIWVPFTIGKTTALLTLDPRRLLQVLHLPIRAMRYVTDPFVDAVVFIIMRVMLPRIGRLFGRILSVFMFLASVTVGNLLGKSTSSGISEFSMKMYNQSADLLNKPLAQLSAWSSPSNVTAEAIPASNSTTDFLAALPDYLGFTEPYFEVVGREVRTVTTEAQESWIKLALGNGPGNRLFAVFLGYCVVCILVLLYLNILTVGNARSAGVAVRNAVRQQLLVLKVAAFIFIELVIFPLGCGIVLDLCTVWLFPEANLQSRVAFFYSAPLTAMFYHWVAGTMFMYSFAVLLSGCRSVMRPGAMWFIKDPQDQNSHPIRDILDRPTLTQLRKISISGLMYSFVVACVVGSVAALLVVGSKSILPFRWKNREPLSNVPVDLLFLHLVLPYTMHYFRPKKAIKHFTTVVWKFIATRLRLTSYFFGGRYPEEEFTPKNWKDNFVRGNILVVMDDDHADGTFRRVPATDNLALPRDMRATVAVTSEGEPVDDPNRELMDLQNAEAEKAKRSIKDDYMIVYMPPHFRWRIITFIAIFWIFGAIVLGFTVALPIQLGRSFFRLFTAREVHDGYSFIIGFYLVWVCYLTAKAVDRLDKRRQRRSAEGPRADLHVLVLKRGLLWVAKTAYMVFFLGIVIPVLLALVIDLYIILPIRLTIDPSMVPRIRIVDLWALGLLYSKIVMMSQRLPPSRISRGLQSIASHGWTRPDPIRATKDVIGPLGGGLLAMILFPGAVFRGLQYLLPEISVDNRFIFMHVYPTVFIFAGGMRSAIKLYAMLSSWSQAVRDKEFLVEMRLRNHEPEKVEAPPVPATGGADGEREDDEDEGREPEQALPEEQEQEKPQQEERDIHWDEYLAENERINAERRAAWL</sequence>
<feature type="transmembrane region" description="Helical" evidence="14">
    <location>
        <begin position="1472"/>
        <end position="1496"/>
    </location>
</feature>
<feature type="compositionally biased region" description="Pro residues" evidence="13">
    <location>
        <begin position="468"/>
        <end position="477"/>
    </location>
</feature>
<evidence type="ECO:0000256" key="13">
    <source>
        <dbReference type="SAM" id="MobiDB-lite"/>
    </source>
</evidence>
<dbReference type="EC" id="2.3.2.27" evidence="4"/>
<feature type="transmembrane region" description="Helical" evidence="14">
    <location>
        <begin position="1032"/>
        <end position="1053"/>
    </location>
</feature>
<feature type="transmembrane region" description="Helical" evidence="14">
    <location>
        <begin position="1227"/>
        <end position="1245"/>
    </location>
</feature>
<dbReference type="EMBL" id="NHYD01000343">
    <property type="protein sequence ID" value="PPQ94422.1"/>
    <property type="molecule type" value="Genomic_DNA"/>
</dbReference>
<comment type="subcellular location">
    <subcellularLocation>
        <location evidence="2">Membrane</location>
        <topology evidence="2">Multi-pass membrane protein</topology>
    </subcellularLocation>
</comment>
<feature type="compositionally biased region" description="Acidic residues" evidence="13">
    <location>
        <begin position="683"/>
        <end position="704"/>
    </location>
</feature>
<dbReference type="InterPro" id="IPR056521">
    <property type="entry name" value="MARCHF6-like_C"/>
</dbReference>
<feature type="transmembrane region" description="Helical" evidence="14">
    <location>
        <begin position="1074"/>
        <end position="1105"/>
    </location>
</feature>
<comment type="pathway">
    <text evidence="3">Protein modification; protein ubiquitination.</text>
</comment>
<dbReference type="Proteomes" id="UP000283269">
    <property type="component" value="Unassembled WGS sequence"/>
</dbReference>
<evidence type="ECO:0000256" key="11">
    <source>
        <dbReference type="ARBA" id="ARBA00022989"/>
    </source>
</evidence>
<evidence type="ECO:0000256" key="9">
    <source>
        <dbReference type="ARBA" id="ARBA00022786"/>
    </source>
</evidence>
<feature type="region of interest" description="Disordered" evidence="13">
    <location>
        <begin position="1645"/>
        <end position="1697"/>
    </location>
</feature>
<feature type="compositionally biased region" description="Acidic residues" evidence="13">
    <location>
        <begin position="642"/>
        <end position="656"/>
    </location>
</feature>
<dbReference type="GO" id="GO:0005789">
    <property type="term" value="C:endoplasmic reticulum membrane"/>
    <property type="evidence" value="ECO:0007669"/>
    <property type="project" value="TreeGrafter"/>
</dbReference>
<dbReference type="FunFam" id="3.30.40.10:FF:000287">
    <property type="entry name" value="RING finger membrane protein"/>
    <property type="match status" value="1"/>
</dbReference>
<organism evidence="16 17">
    <name type="scientific">Psilocybe cyanescens</name>
    <dbReference type="NCBI Taxonomy" id="93625"/>
    <lineage>
        <taxon>Eukaryota</taxon>
        <taxon>Fungi</taxon>
        <taxon>Dikarya</taxon>
        <taxon>Basidiomycota</taxon>
        <taxon>Agaricomycotina</taxon>
        <taxon>Agaricomycetes</taxon>
        <taxon>Agaricomycetidae</taxon>
        <taxon>Agaricales</taxon>
        <taxon>Agaricineae</taxon>
        <taxon>Strophariaceae</taxon>
        <taxon>Psilocybe</taxon>
    </lineage>
</organism>
<feature type="transmembrane region" description="Helical" evidence="14">
    <location>
        <begin position="1188"/>
        <end position="1207"/>
    </location>
</feature>
<dbReference type="InterPro" id="IPR011016">
    <property type="entry name" value="Znf_RING-CH"/>
</dbReference>
<evidence type="ECO:0000256" key="3">
    <source>
        <dbReference type="ARBA" id="ARBA00004906"/>
    </source>
</evidence>
<evidence type="ECO:0000256" key="8">
    <source>
        <dbReference type="ARBA" id="ARBA00022771"/>
    </source>
</evidence>
<feature type="non-terminal residue" evidence="16">
    <location>
        <position position="1"/>
    </location>
</feature>
<feature type="compositionally biased region" description="Acidic residues" evidence="13">
    <location>
        <begin position="744"/>
        <end position="765"/>
    </location>
</feature>